<feature type="region of interest" description="Disordered" evidence="1">
    <location>
        <begin position="111"/>
        <end position="134"/>
    </location>
</feature>
<protein>
    <submittedName>
        <fullName evidence="2">Uncharacterized protein</fullName>
    </submittedName>
</protein>
<accession>A0ABN1VJL6</accession>
<evidence type="ECO:0000256" key="1">
    <source>
        <dbReference type="SAM" id="MobiDB-lite"/>
    </source>
</evidence>
<feature type="compositionally biased region" description="Polar residues" evidence="1">
    <location>
        <begin position="122"/>
        <end position="134"/>
    </location>
</feature>
<organism evidence="2 3">
    <name type="scientific">Prauserella alba</name>
    <dbReference type="NCBI Taxonomy" id="176898"/>
    <lineage>
        <taxon>Bacteria</taxon>
        <taxon>Bacillati</taxon>
        <taxon>Actinomycetota</taxon>
        <taxon>Actinomycetes</taxon>
        <taxon>Pseudonocardiales</taxon>
        <taxon>Pseudonocardiaceae</taxon>
        <taxon>Prauserella</taxon>
    </lineage>
</organism>
<comment type="caution">
    <text evidence="2">The sequence shown here is derived from an EMBL/GenBank/DDBJ whole genome shotgun (WGS) entry which is preliminary data.</text>
</comment>
<evidence type="ECO:0000313" key="3">
    <source>
        <dbReference type="Proteomes" id="UP001500467"/>
    </source>
</evidence>
<name>A0ABN1VJL6_9PSEU</name>
<dbReference type="EMBL" id="BAAALM010000015">
    <property type="protein sequence ID" value="GAA1214069.1"/>
    <property type="molecule type" value="Genomic_DNA"/>
</dbReference>
<gene>
    <name evidence="2" type="ORF">GCM10009675_40050</name>
</gene>
<sequence length="134" mass="14930">MRGPLKIMGTIGRRMVDGEHKLAITVEHHFSLAETVEAVMVLKPALRPGNGRHVRPLQTSEVRQALHHAARHRTGRPHPVLLAYEDEPAGGELHQLADWIRRELVRLGLFTGSGHPHDTWPEPTTTNDSTRGKG</sequence>
<reference evidence="2 3" key="1">
    <citation type="journal article" date="2019" name="Int. J. Syst. Evol. Microbiol.">
        <title>The Global Catalogue of Microorganisms (GCM) 10K type strain sequencing project: providing services to taxonomists for standard genome sequencing and annotation.</title>
        <authorList>
            <consortium name="The Broad Institute Genomics Platform"/>
            <consortium name="The Broad Institute Genome Sequencing Center for Infectious Disease"/>
            <person name="Wu L."/>
            <person name="Ma J."/>
        </authorList>
    </citation>
    <scope>NUCLEOTIDE SEQUENCE [LARGE SCALE GENOMIC DNA]</scope>
    <source>
        <strain evidence="2 3">JCM 13022</strain>
    </source>
</reference>
<evidence type="ECO:0000313" key="2">
    <source>
        <dbReference type="EMBL" id="GAA1214069.1"/>
    </source>
</evidence>
<dbReference type="Proteomes" id="UP001500467">
    <property type="component" value="Unassembled WGS sequence"/>
</dbReference>
<keyword evidence="3" id="KW-1185">Reference proteome</keyword>
<proteinExistence type="predicted"/>